<organism evidence="2">
    <name type="scientific">Serpula lacrymans var. lacrymans (strain S7.9)</name>
    <name type="common">Dry rot fungus</name>
    <dbReference type="NCBI Taxonomy" id="578457"/>
    <lineage>
        <taxon>Eukaryota</taxon>
        <taxon>Fungi</taxon>
        <taxon>Dikarya</taxon>
        <taxon>Basidiomycota</taxon>
        <taxon>Agaricomycotina</taxon>
        <taxon>Agaricomycetes</taxon>
        <taxon>Agaricomycetidae</taxon>
        <taxon>Boletales</taxon>
        <taxon>Coniophorineae</taxon>
        <taxon>Serpulaceae</taxon>
        <taxon>Serpula</taxon>
    </lineage>
</organism>
<dbReference type="EMBL" id="GL945448">
    <property type="protein sequence ID" value="EGO18485.1"/>
    <property type="molecule type" value="Genomic_DNA"/>
</dbReference>
<dbReference type="Proteomes" id="UP000008064">
    <property type="component" value="Unassembled WGS sequence"/>
</dbReference>
<dbReference type="KEGG" id="sla:SERLADRAFT_412202"/>
<accession>F8PEF3</accession>
<dbReference type="GeneID" id="18813016"/>
<protein>
    <submittedName>
        <fullName evidence="1">Uncharacterized protein</fullName>
    </submittedName>
</protein>
<gene>
    <name evidence="1" type="ORF">SERLADRAFT_412202</name>
</gene>
<sequence>MGWEKPGGEIGVGWKNGDGKLKGVLSQGSVISRGLGDGNGSLSTASKTSLAGEGMASLILAIHLGLGWIALASISPSSLWDTQGGLLNSWDGTGACGGEKGVEGEQDLGLLLMKTSLGAPRGGPILIGWSGVVNRALGASGSEATGF</sequence>
<dbReference type="RefSeq" id="XP_007324765.1">
    <property type="nucleotide sequence ID" value="XM_007324703.1"/>
</dbReference>
<name>F8PEF3_SERL9</name>
<evidence type="ECO:0000313" key="2">
    <source>
        <dbReference type="Proteomes" id="UP000008064"/>
    </source>
</evidence>
<reference evidence="2" key="1">
    <citation type="journal article" date="2011" name="Science">
        <title>The plant cell wall-decomposing machinery underlies the functional diversity of forest fungi.</title>
        <authorList>
            <person name="Eastwood D.C."/>
            <person name="Floudas D."/>
            <person name="Binder M."/>
            <person name="Majcherczyk A."/>
            <person name="Schneider P."/>
            <person name="Aerts A."/>
            <person name="Asiegbu F.O."/>
            <person name="Baker S.E."/>
            <person name="Barry K."/>
            <person name="Bendiksby M."/>
            <person name="Blumentritt M."/>
            <person name="Coutinho P.M."/>
            <person name="Cullen D."/>
            <person name="de Vries R.P."/>
            <person name="Gathman A."/>
            <person name="Goodell B."/>
            <person name="Henrissat B."/>
            <person name="Ihrmark K."/>
            <person name="Kauserud H."/>
            <person name="Kohler A."/>
            <person name="LaButti K."/>
            <person name="Lapidus A."/>
            <person name="Lavin J.L."/>
            <person name="Lee Y.-H."/>
            <person name="Lindquist E."/>
            <person name="Lilly W."/>
            <person name="Lucas S."/>
            <person name="Morin E."/>
            <person name="Murat C."/>
            <person name="Oguiza J.A."/>
            <person name="Park J."/>
            <person name="Pisabarro A.G."/>
            <person name="Riley R."/>
            <person name="Rosling A."/>
            <person name="Salamov A."/>
            <person name="Schmidt O."/>
            <person name="Schmutz J."/>
            <person name="Skrede I."/>
            <person name="Stenlid J."/>
            <person name="Wiebenga A."/>
            <person name="Xie X."/>
            <person name="Kuees U."/>
            <person name="Hibbett D.S."/>
            <person name="Hoffmeister D."/>
            <person name="Hoegberg N."/>
            <person name="Martin F."/>
            <person name="Grigoriev I.V."/>
            <person name="Watkinson S.C."/>
        </authorList>
    </citation>
    <scope>NUCLEOTIDE SEQUENCE [LARGE SCALE GENOMIC DNA]</scope>
    <source>
        <strain evidence="2">S7.9</strain>
    </source>
</reference>
<dbReference type="AlphaFoldDB" id="F8PEF3"/>
<dbReference type="HOGENOM" id="CLU_1769240_0_0_1"/>
<evidence type="ECO:0000313" key="1">
    <source>
        <dbReference type="EMBL" id="EGO18485.1"/>
    </source>
</evidence>
<proteinExistence type="predicted"/>